<dbReference type="Gene3D" id="1.10.3380.30">
    <property type="match status" value="1"/>
</dbReference>
<dbReference type="InterPro" id="IPR050699">
    <property type="entry name" value="RNA-DNA_Helicase"/>
</dbReference>
<dbReference type="CDD" id="cd18795">
    <property type="entry name" value="SF2_C_Ski2"/>
    <property type="match status" value="1"/>
</dbReference>
<dbReference type="SMART" id="SM00490">
    <property type="entry name" value="HELICc"/>
    <property type="match status" value="1"/>
</dbReference>
<feature type="compositionally biased region" description="Basic and acidic residues" evidence="6">
    <location>
        <begin position="646"/>
        <end position="662"/>
    </location>
</feature>
<name>A0A0K0FTR4_STRVS</name>
<proteinExistence type="predicted"/>
<feature type="compositionally biased region" description="Polar residues" evidence="6">
    <location>
        <begin position="632"/>
        <end position="645"/>
    </location>
</feature>
<accession>A0A0K0FTR4</accession>
<dbReference type="SUPFAM" id="SSF52540">
    <property type="entry name" value="P-loop containing nucleoside triphosphate hydrolases"/>
    <property type="match status" value="2"/>
</dbReference>
<dbReference type="PANTHER" id="PTHR12131">
    <property type="entry name" value="ATP-DEPENDENT RNA AND DNA HELICASE"/>
    <property type="match status" value="1"/>
</dbReference>
<evidence type="ECO:0000256" key="6">
    <source>
        <dbReference type="SAM" id="MobiDB-lite"/>
    </source>
</evidence>
<dbReference type="PROSITE" id="PS51194">
    <property type="entry name" value="HELICASE_CTER"/>
    <property type="match status" value="1"/>
</dbReference>
<evidence type="ECO:0000313" key="10">
    <source>
        <dbReference type="WBParaSite" id="SVE_1572600.1"/>
    </source>
</evidence>
<feature type="compositionally biased region" description="Basic and acidic residues" evidence="6">
    <location>
        <begin position="318"/>
        <end position="341"/>
    </location>
</feature>
<dbReference type="PANTHER" id="PTHR12131:SF1">
    <property type="entry name" value="ATP-DEPENDENT RNA HELICASE SUPV3L1, MITOCHONDRIAL-RELATED"/>
    <property type="match status" value="1"/>
</dbReference>
<feature type="compositionally biased region" description="Basic and acidic residues" evidence="6">
    <location>
        <begin position="351"/>
        <end position="380"/>
    </location>
</feature>
<dbReference type="GO" id="GO:0070478">
    <property type="term" value="P:nuclear-transcribed mRNA catabolic process, 3'-5' exonucleolytic nonsense-mediated decay"/>
    <property type="evidence" value="ECO:0007669"/>
    <property type="project" value="TreeGrafter"/>
</dbReference>
<comment type="catalytic activity">
    <reaction evidence="5">
        <text>ATP + H2O = ADP + phosphate + H(+)</text>
        <dbReference type="Rhea" id="RHEA:13065"/>
        <dbReference type="ChEBI" id="CHEBI:15377"/>
        <dbReference type="ChEBI" id="CHEBI:15378"/>
        <dbReference type="ChEBI" id="CHEBI:30616"/>
        <dbReference type="ChEBI" id="CHEBI:43474"/>
        <dbReference type="ChEBI" id="CHEBI:456216"/>
        <dbReference type="EC" id="3.6.4.13"/>
    </reaction>
</comment>
<feature type="compositionally biased region" description="Polar residues" evidence="6">
    <location>
        <begin position="497"/>
        <end position="532"/>
    </location>
</feature>
<evidence type="ECO:0000256" key="2">
    <source>
        <dbReference type="ARBA" id="ARBA00022801"/>
    </source>
</evidence>
<evidence type="ECO:0000259" key="7">
    <source>
        <dbReference type="PROSITE" id="PS51192"/>
    </source>
</evidence>
<dbReference type="FunFam" id="3.40.50.300:FF:000190">
    <property type="entry name" value="ATP-dependent RNA helicase"/>
    <property type="match status" value="1"/>
</dbReference>
<feature type="region of interest" description="Disordered" evidence="6">
    <location>
        <begin position="632"/>
        <end position="663"/>
    </location>
</feature>
<dbReference type="STRING" id="75913.A0A0K0FTR4"/>
<dbReference type="GO" id="GO:0005524">
    <property type="term" value="F:ATP binding"/>
    <property type="evidence" value="ECO:0007669"/>
    <property type="project" value="UniProtKB-KW"/>
</dbReference>
<keyword evidence="2" id="KW-0378">Hydrolase</keyword>
<dbReference type="Pfam" id="PF00271">
    <property type="entry name" value="Helicase_C"/>
    <property type="match status" value="1"/>
</dbReference>
<dbReference type="WBParaSite" id="SVE_1572600.1">
    <property type="protein sequence ID" value="SVE_1572600.1"/>
    <property type="gene ID" value="SVE_1572600"/>
</dbReference>
<dbReference type="Pfam" id="PF00270">
    <property type="entry name" value="DEAD"/>
    <property type="match status" value="1"/>
</dbReference>
<evidence type="ECO:0000256" key="1">
    <source>
        <dbReference type="ARBA" id="ARBA00022741"/>
    </source>
</evidence>
<dbReference type="GO" id="GO:0003723">
    <property type="term" value="F:RNA binding"/>
    <property type="evidence" value="ECO:0007669"/>
    <property type="project" value="InterPro"/>
</dbReference>
<dbReference type="GO" id="GO:0016787">
    <property type="term" value="F:hydrolase activity"/>
    <property type="evidence" value="ECO:0007669"/>
    <property type="project" value="UniProtKB-KW"/>
</dbReference>
<organism evidence="9 10">
    <name type="scientific">Strongyloides venezuelensis</name>
    <name type="common">Threadworm</name>
    <dbReference type="NCBI Taxonomy" id="75913"/>
    <lineage>
        <taxon>Eukaryota</taxon>
        <taxon>Metazoa</taxon>
        <taxon>Ecdysozoa</taxon>
        <taxon>Nematoda</taxon>
        <taxon>Chromadorea</taxon>
        <taxon>Rhabditida</taxon>
        <taxon>Tylenchina</taxon>
        <taxon>Panagrolaimomorpha</taxon>
        <taxon>Strongyloidoidea</taxon>
        <taxon>Strongyloididae</taxon>
        <taxon>Strongyloides</taxon>
    </lineage>
</organism>
<feature type="domain" description="Helicase ATP-binding" evidence="7">
    <location>
        <begin position="57"/>
        <end position="213"/>
    </location>
</feature>
<sequence>MEESNTEIKLISTPVSKDYPKVHFIDETQALKLYEERKSTFKLKYDFELDKFQKKAIVCISEDNSCFVAAHTSAGKTVVAEHAIAKALSQSDRAIYTSPIKALSNQKFRDFRKKFDDVGLMTGDYQINEDGRVLIMTTEILRSMLYENSSRIFNLGVVVFDEVHYINNEERGHVWEEVLILLPPSVTIVMLSATVPNCVEFADWVGRVKDRNIFVIETLSRPVPLDHYVYCGFYTTTRKWIEKVYDGKILIKQKNYDAILKAMEVIKPSNDRNHREKMIEIQKNNHKTEAVKDEKKCDPSTKSHNKIKDKNNTSSDGMQHKDKATSKRDKKVFEKLSRESNIKSSYTKHSGRNDSKTPVSNEKRLHKSNDKVIPKVEKSEKKRNKLKERNVVEKVKEDIINEPNNKVSKNKKKKRSQEIEGSMDFKKDELISPINDATDLFAALKVEGYDSHKNCNGEKASPKEPSTQEGNYKEEIINSEMEIIEEHKLEVINCENKSSSDCNKNSTQYIHSPSTEVKGNEIDTTSPEPETFNTKKRRKRNRRHKIKDKDNEVGDNNVLDDIPMDSGTAVETDGKKSTDSGKETPTEIATLQNSLESEILHHISKKKGKMSRKEKRSARKAINIKREVINKSSKIETNNSNYQKSTTEKERKKYDNKQPTDRKRVKPNITPLTYLQKRRHAVASYEKLIKCLKKENMVPMVVFVFSRNTCDDYLKSFNRIDLTTSSEKFHITQFFQKCLNELEEEDRNIPQVLMVKEAAIRGFGIHHSGILPILKEIIEMLFSNGYIKVLFATETFAMGVNMPTKTVVFDSLDKHDGKTKRALTCTEYIQMAGRAGRRGLDTVGNVIIMPNGRELCDFQTMRNMLTGKANLLESKFRITYRMMLSLIRSGEEISIEKMLSQSFAEKLSIRHEEEKEAELESLTKKLDNTEKVTCSLCGLFDGKGVDDSVIEEFYNASIDFLEVRSQIFSRIKGLIDAHIIGTGKFLIFNYSKIGICNALGCVTSISNLQKRPIISVATLVPKNKKSDYFNLIKLNKNHQTEDSKYKGYLLSLMGLMNPYPEYVTPHDDVNNCEILVIYDIPVNEIVGLVKSKECTPKFWQDVHDYYITGNKIKNPDFSVNRAIPALYYAEKDISNCGDLKSKLLIPGGNYQSNNKDMNEEYAKYNIYRENLIEIFKSIRRCSKYMKHYENFIDIKEQSSKIDILAKKKMEGMILKQDYEAKLKVLKEYNYVSENEIITMKGQVGCHLHYFELLICELIMNNVISQLSDGGIAALFSIFALEGRKNYTPAKEIGGNVRRAPKEELNEIEKIFLKYTEEMTKIHEKHQAVFYDEITIVSYTGMEVAYLWTEGVPLNEILQLTTIPEGNIVRMFQRTLELFKDVLKAAEYIQDRVLTARIEDLSIKIKRGIMFQRSLYTQE</sequence>
<keyword evidence="9" id="KW-1185">Reference proteome</keyword>
<evidence type="ECO:0000256" key="5">
    <source>
        <dbReference type="ARBA" id="ARBA00047984"/>
    </source>
</evidence>
<dbReference type="InterPro" id="IPR027417">
    <property type="entry name" value="P-loop_NTPase"/>
</dbReference>
<dbReference type="GO" id="GO:0055087">
    <property type="term" value="C:Ski complex"/>
    <property type="evidence" value="ECO:0007669"/>
    <property type="project" value="TreeGrafter"/>
</dbReference>
<dbReference type="InterPro" id="IPR014001">
    <property type="entry name" value="Helicase_ATP-bd"/>
</dbReference>
<dbReference type="Proteomes" id="UP000035680">
    <property type="component" value="Unassembled WGS sequence"/>
</dbReference>
<evidence type="ECO:0000313" key="9">
    <source>
        <dbReference type="Proteomes" id="UP000035680"/>
    </source>
</evidence>
<dbReference type="SMART" id="SM00487">
    <property type="entry name" value="DEXDc"/>
    <property type="match status" value="1"/>
</dbReference>
<evidence type="ECO:0000256" key="3">
    <source>
        <dbReference type="ARBA" id="ARBA00022806"/>
    </source>
</evidence>
<dbReference type="Pfam" id="PF08148">
    <property type="entry name" value="DSHCT"/>
    <property type="match status" value="1"/>
</dbReference>
<evidence type="ECO:0000259" key="8">
    <source>
        <dbReference type="PROSITE" id="PS51194"/>
    </source>
</evidence>
<keyword evidence="3" id="KW-0347">Helicase</keyword>
<reference evidence="9" key="1">
    <citation type="submission" date="2014-07" db="EMBL/GenBank/DDBJ databases">
        <authorList>
            <person name="Martin A.A"/>
            <person name="De Silva N."/>
        </authorList>
    </citation>
    <scope>NUCLEOTIDE SEQUENCE</scope>
</reference>
<feature type="domain" description="Helicase C-terminal" evidence="8">
    <location>
        <begin position="684"/>
        <end position="887"/>
    </location>
</feature>
<protein>
    <submittedName>
        <fullName evidence="10">Helicase ATP-binding domain-containing protein</fullName>
    </submittedName>
</protein>
<dbReference type="GO" id="GO:0003724">
    <property type="term" value="F:RNA helicase activity"/>
    <property type="evidence" value="ECO:0007669"/>
    <property type="project" value="UniProtKB-EC"/>
</dbReference>
<dbReference type="Gene3D" id="3.40.50.300">
    <property type="entry name" value="P-loop containing nucleotide triphosphate hydrolases"/>
    <property type="match status" value="2"/>
</dbReference>
<dbReference type="PIRSF" id="PIRSF005198">
    <property type="entry name" value="Antiviral_helicase_SKI2"/>
    <property type="match status" value="1"/>
</dbReference>
<feature type="region of interest" description="Disordered" evidence="6">
    <location>
        <begin position="280"/>
        <end position="385"/>
    </location>
</feature>
<feature type="compositionally biased region" description="Basic and acidic residues" evidence="6">
    <location>
        <begin position="286"/>
        <end position="311"/>
    </location>
</feature>
<dbReference type="InterPro" id="IPR012961">
    <property type="entry name" value="Ski2/MTR4_C"/>
</dbReference>
<keyword evidence="4" id="KW-0067">ATP-binding</keyword>
<dbReference type="InterPro" id="IPR011545">
    <property type="entry name" value="DEAD/DEAH_box_helicase_dom"/>
</dbReference>
<reference evidence="10" key="2">
    <citation type="submission" date="2015-08" db="UniProtKB">
        <authorList>
            <consortium name="WormBaseParasite"/>
        </authorList>
    </citation>
    <scope>IDENTIFICATION</scope>
</reference>
<feature type="region of interest" description="Disordered" evidence="6">
    <location>
        <begin position="497"/>
        <end position="585"/>
    </location>
</feature>
<feature type="region of interest" description="Disordered" evidence="6">
    <location>
        <begin position="603"/>
        <end position="622"/>
    </location>
</feature>
<feature type="compositionally biased region" description="Basic residues" evidence="6">
    <location>
        <begin position="534"/>
        <end position="546"/>
    </location>
</feature>
<dbReference type="InterPro" id="IPR016438">
    <property type="entry name" value="SKI2-like"/>
</dbReference>
<dbReference type="SMART" id="SM01142">
    <property type="entry name" value="DSHCT"/>
    <property type="match status" value="1"/>
</dbReference>
<feature type="compositionally biased region" description="Basic and acidic residues" evidence="6">
    <location>
        <begin position="572"/>
        <end position="585"/>
    </location>
</feature>
<dbReference type="PROSITE" id="PS51192">
    <property type="entry name" value="HELICASE_ATP_BIND_1"/>
    <property type="match status" value="1"/>
</dbReference>
<keyword evidence="1" id="KW-0547">Nucleotide-binding</keyword>
<dbReference type="InterPro" id="IPR001650">
    <property type="entry name" value="Helicase_C-like"/>
</dbReference>
<evidence type="ECO:0000256" key="4">
    <source>
        <dbReference type="ARBA" id="ARBA00022840"/>
    </source>
</evidence>